<evidence type="ECO:0000313" key="1">
    <source>
        <dbReference type="EMBL" id="KAF0022456.1"/>
    </source>
</evidence>
<dbReference type="EMBL" id="VEVO01000026">
    <property type="protein sequence ID" value="KAF0022456.1"/>
    <property type="molecule type" value="Genomic_DNA"/>
</dbReference>
<dbReference type="Proteomes" id="UP000438429">
    <property type="component" value="Unassembled WGS sequence"/>
</dbReference>
<reference evidence="1 2" key="1">
    <citation type="submission" date="2019-06" db="EMBL/GenBank/DDBJ databases">
        <title>Draft genomes of female and male turbot (Scophthalmus maximus).</title>
        <authorList>
            <person name="Xu H."/>
            <person name="Xu X.-W."/>
            <person name="Shao C."/>
            <person name="Chen S."/>
        </authorList>
    </citation>
    <scope>NUCLEOTIDE SEQUENCE [LARGE SCALE GENOMIC DNA]</scope>
    <source>
        <strain evidence="1">Ysfricsl-2016a</strain>
        <tissue evidence="1">Blood</tissue>
    </source>
</reference>
<dbReference type="AlphaFoldDB" id="A0A6A4RJ01"/>
<accession>A0A6A4RJ01</accession>
<name>A0A6A4RJ01_SCOMX</name>
<sequence>MHSSCTQTGKQDCPAIVLHLAYCGTAGCDGPGPKDIKTNVSEQRIQECTELYKQGTARLNEACNFVSVQKAVEASSSAFCTLLVLRFMALL</sequence>
<evidence type="ECO:0000313" key="2">
    <source>
        <dbReference type="Proteomes" id="UP000438429"/>
    </source>
</evidence>
<comment type="caution">
    <text evidence="1">The sequence shown here is derived from an EMBL/GenBank/DDBJ whole genome shotgun (WGS) entry which is preliminary data.</text>
</comment>
<gene>
    <name evidence="1" type="ORF">F2P81_025269</name>
</gene>
<proteinExistence type="predicted"/>
<organism evidence="1 2">
    <name type="scientific">Scophthalmus maximus</name>
    <name type="common">Turbot</name>
    <name type="synonym">Psetta maxima</name>
    <dbReference type="NCBI Taxonomy" id="52904"/>
    <lineage>
        <taxon>Eukaryota</taxon>
        <taxon>Metazoa</taxon>
        <taxon>Chordata</taxon>
        <taxon>Craniata</taxon>
        <taxon>Vertebrata</taxon>
        <taxon>Euteleostomi</taxon>
        <taxon>Actinopterygii</taxon>
        <taxon>Neopterygii</taxon>
        <taxon>Teleostei</taxon>
        <taxon>Neoteleostei</taxon>
        <taxon>Acanthomorphata</taxon>
        <taxon>Carangaria</taxon>
        <taxon>Pleuronectiformes</taxon>
        <taxon>Pleuronectoidei</taxon>
        <taxon>Scophthalmidae</taxon>
        <taxon>Scophthalmus</taxon>
    </lineage>
</organism>
<protein>
    <submittedName>
        <fullName evidence="1">Uncharacterized protein</fullName>
    </submittedName>
</protein>